<dbReference type="PaxDb" id="8355-A0A1L8F8J4"/>
<protein>
    <submittedName>
        <fullName evidence="2">Uncharacterized protein ly6g6c.L</fullName>
    </submittedName>
</protein>
<proteinExistence type="predicted"/>
<dbReference type="Xenbase" id="XB-GENE-6485874">
    <property type="gene designation" value="ly6g6c.L"/>
</dbReference>
<evidence type="ECO:0000313" key="3">
    <source>
        <dbReference type="Xenbase" id="XB-GENE-6485874"/>
    </source>
</evidence>
<dbReference type="AGR" id="Xenbase:XB-GENE-6485874"/>
<dbReference type="OMA" id="YNTTCCS"/>
<dbReference type="RefSeq" id="XP_018085648.1">
    <property type="nucleotide sequence ID" value="XM_018230159.2"/>
</dbReference>
<dbReference type="GeneID" id="108698569"/>
<dbReference type="Bgee" id="108698569">
    <property type="expression patterns" value="Expressed in lung and 19 other cell types or tissues"/>
</dbReference>
<name>A0A1L8F8J4_XENLA</name>
<dbReference type="KEGG" id="xla:108698569"/>
<organism evidence="1 2">
    <name type="scientific">Xenopus laevis</name>
    <name type="common">African clawed frog</name>
    <dbReference type="NCBI Taxonomy" id="8355"/>
    <lineage>
        <taxon>Eukaryota</taxon>
        <taxon>Metazoa</taxon>
        <taxon>Chordata</taxon>
        <taxon>Craniata</taxon>
        <taxon>Vertebrata</taxon>
        <taxon>Euteleostomi</taxon>
        <taxon>Amphibia</taxon>
        <taxon>Batrachia</taxon>
        <taxon>Anura</taxon>
        <taxon>Pipoidea</taxon>
        <taxon>Pipidae</taxon>
        <taxon>Xenopodinae</taxon>
        <taxon>Xenopus</taxon>
        <taxon>Xenopus</taxon>
    </lineage>
</organism>
<dbReference type="PROSITE" id="PS51257">
    <property type="entry name" value="PROKAR_LIPOPROTEIN"/>
    <property type="match status" value="1"/>
</dbReference>
<reference evidence="2" key="1">
    <citation type="submission" date="2025-08" db="UniProtKB">
        <authorList>
            <consortium name="RefSeq"/>
        </authorList>
    </citation>
    <scope>IDENTIFICATION</scope>
    <source>
        <strain evidence="2">J_2021</strain>
        <tissue evidence="2">Erythrocytes</tissue>
    </source>
</reference>
<dbReference type="CTD" id="108698569"/>
<evidence type="ECO:0000313" key="2">
    <source>
        <dbReference type="RefSeq" id="XP_018085648.1"/>
    </source>
</evidence>
<dbReference type="AlphaFoldDB" id="A0A1L8F8J4"/>
<dbReference type="OrthoDB" id="5962859at2759"/>
<sequence>MKLLLSLSVIIGAIVMASTLSCNVCKFRFLSFCVSGSSTADCSGNCSLTKAFAGSTSLFTKQACDTNCVSNTTTQTDAIFNLDYQKSCCATDLCNSGNSAKISLSLGLGVLLLWLLNSV</sequence>
<dbReference type="Proteomes" id="UP000186698">
    <property type="component" value="Chromosome 8L"/>
</dbReference>
<gene>
    <name evidence="2 3" type="primary">ly6g6c.L</name>
</gene>
<accession>A0A1L8F8J4</accession>
<evidence type="ECO:0000313" key="1">
    <source>
        <dbReference type="Proteomes" id="UP000186698"/>
    </source>
</evidence>
<keyword evidence="1" id="KW-1185">Reference proteome</keyword>